<dbReference type="EMBL" id="AMCI01008411">
    <property type="protein sequence ID" value="EJW91081.1"/>
    <property type="molecule type" value="Genomic_DNA"/>
</dbReference>
<evidence type="ECO:0000313" key="1">
    <source>
        <dbReference type="EMBL" id="EJW91081.1"/>
    </source>
</evidence>
<accession>J9F866</accession>
<dbReference type="AlphaFoldDB" id="J9F866"/>
<proteinExistence type="predicted"/>
<protein>
    <submittedName>
        <fullName evidence="1">Uncharacterized protein</fullName>
    </submittedName>
</protein>
<reference evidence="1" key="1">
    <citation type="journal article" date="2012" name="PLoS ONE">
        <title>Gene sets for utilization of primary and secondary nutrition supplies in the distal gut of endangered iberian lynx.</title>
        <authorList>
            <person name="Alcaide M."/>
            <person name="Messina E."/>
            <person name="Richter M."/>
            <person name="Bargiela R."/>
            <person name="Peplies J."/>
            <person name="Huws S.A."/>
            <person name="Newbold C.J."/>
            <person name="Golyshin P.N."/>
            <person name="Simon M.A."/>
            <person name="Lopez G."/>
            <person name="Yakimov M.M."/>
            <person name="Ferrer M."/>
        </authorList>
    </citation>
    <scope>NUCLEOTIDE SEQUENCE</scope>
</reference>
<comment type="caution">
    <text evidence="1">The sequence shown here is derived from an EMBL/GenBank/DDBJ whole genome shotgun (WGS) entry which is preliminary data.</text>
</comment>
<gene>
    <name evidence="1" type="ORF">EVA_20815</name>
</gene>
<name>J9F866_9ZZZZ</name>
<sequence length="199" mass="22023">MVLSQVNHASFGSQVGIRIKIQPIAYREEGQAVPTTPQAKVKLEFIIGIKPIESSLFPFQNFLRTEETLEFDGCSLGRIARMNDIFLETHAIGATDGAGSRIATISRSCQSAYSSNSIHPLQTEGNDGSRHHGILHPLEEGLLTQMGIVLTQYLVCQLHHLHSTDTQSLALEDIDNFSHQSTLQGAGFQQYQSFFQCHK</sequence>
<organism evidence="1">
    <name type="scientific">gut metagenome</name>
    <dbReference type="NCBI Taxonomy" id="749906"/>
    <lineage>
        <taxon>unclassified sequences</taxon>
        <taxon>metagenomes</taxon>
        <taxon>organismal metagenomes</taxon>
    </lineage>
</organism>